<evidence type="ECO:0000313" key="6">
    <source>
        <dbReference type="Ensembl" id="ENSMMOP00000001488.1"/>
    </source>
</evidence>
<feature type="region of interest" description="Disordered" evidence="4">
    <location>
        <begin position="468"/>
        <end position="522"/>
    </location>
</feature>
<feature type="compositionally biased region" description="Polar residues" evidence="4">
    <location>
        <begin position="251"/>
        <end position="271"/>
    </location>
</feature>
<dbReference type="GO" id="GO:0060070">
    <property type="term" value="P:canonical Wnt signaling pathway"/>
    <property type="evidence" value="ECO:0007669"/>
    <property type="project" value="InterPro"/>
</dbReference>
<dbReference type="PANTHER" id="PTHR15185:SF3">
    <property type="entry name" value="B-CELL CLL_LYMPHOMA 9-LIKE PROTEIN"/>
    <property type="match status" value="1"/>
</dbReference>
<feature type="region of interest" description="Disordered" evidence="4">
    <location>
        <begin position="401"/>
        <end position="447"/>
    </location>
</feature>
<feature type="region of interest" description="Disordered" evidence="4">
    <location>
        <begin position="1126"/>
        <end position="1167"/>
    </location>
</feature>
<dbReference type="Pfam" id="PF11502">
    <property type="entry name" value="BCL9"/>
    <property type="match status" value="1"/>
</dbReference>
<sequence length="1515" mass="159895">MHPDSKVANHGKQVTNDSRSQIPGINQQQHQQQQGTTGHLAPKNVSAGSHGVKANQISSCNPGLKISSQSASSVGGMLKTKSKRERSITADSGETRNAIPPAVETEAKGESVMRSKRRCVLEKKQPYSGDEWCSGPDTEEDEEKPHTVMHRDQKMCPMQGLSDRLSAGPMSEPGGPVIGFGVGPGPKTEPPPSSQQVVYVFTTSLANSAAEAVVKGQTDSILKFHQQNVPRTKLNQVRHGHPSGKLPSLSEKINSCSSPAAGTPKSQSGTPQPALVGVGGPMHAGVTPSSTGHSDSESSQTRPGRVSSNNSIIAHRSEGGRVATPAGLVAGNGDGEGAGGLTLPVITRSPSGSPSILSAHLQSGAGQRSGPENSDCLSKEQLEHRERSLRTLRDIERLFLRSGASGGPGDAGGSNNNPSNNSNLSNNNTDRTGVLDNSNNGTNNSGNCSIGNMLSSALASVGGMKRYEEPPQSIRSQTQSLGGPALDSPQIDLHHNLPQHPHHQLASPGIDMGPFPGPEGLTPEQMAWRKLQEEYYLEKRRQQEMQPHTHPQHFRMMSEMGMHGGPMMMRGPPPPYHSKPGDQQWGPGNIMGGGMGGNARMIDMQDGARGPRFLGQMQRGAPGGGGFPGSAGGILSVEGPGPQRPIRPGMIWLDDVPNNIGGGGRFHGCYPSGPPQHLHGDPEHPLTHEEMFRMLQKRQMHGLHKFEFDRLPKLQQQGNLASRIMDNPGGPDFPNLGISQGQPSSRPDPMDFPGSQEIMGSPGGSLQRRDLVDSPLRSNLTMNMNPQMNVQQQQQLMLSQKLQRGPAGGRPVGEMFNPGEISRIRVTQNGRGGIKVMMPGSDGSFQFPNQGPFSGGQMEGPYLQQSGPGMFGPEQQSPNQIGSTSQLSHMSMIGGIRGENLSPRHPSDLSMNVDPLTSPSVPPPHQLKSPSFNQEPSPLLPSPSAPGLKSPSQVSTAGHHPPLPPASGAGTPSSSSMRSPQVLGSSNLVLHSPSASPGRLKSPAVTMGSPGWASPKTTLSSPGGPTSGKLVGNGGSNSTETGQPLPPRSSNSTPISQPGSMNPSMPFTSSPNALPSQNPLSLIMSQMSKYAMPSSTPLYHDAIKTIATSDDEMLPERPPLAGVNIGGNMGNSQSSVGTHSDPQSPMGIVSQGQQHRTHEASGPVLASPNHMGMVAINSAMMGGGTPDRMGPCSVSPISQSQMAGFPRIQEPRHGPMHSPLGGMSQNFSQTNEDNIPPQKLHLLNKGHPLQCPTNPSDSFAPLPLGDGPDLSEVIRPTHTGIPEFDLSRIIPSDKPSSTLQYFPRSEPNQNPHQGPPPQQLTPQQLLKQLASSGPSHSGGPSSNPHLANLQNMMAEQQLPPHPSHGGIRRSMVIPPVGSRSMVSGGGMGPMCPPGHMLGRTGVGPQQQLQQQQAMMANSLLHHPSNPYPGMMSSQQHPHSLIAQQNIMMMQAKQRSMSIPGDPFGSQGPVMSPQGHMIGPSHQQSGMMGSQSLRQRGMSLDSPIGYGPGGMANMPF</sequence>
<feature type="compositionally biased region" description="Polar residues" evidence="4">
    <location>
        <begin position="874"/>
        <end position="889"/>
    </location>
</feature>
<feature type="domain" description="B-cell lymphoma 9 beta-catenin binding" evidence="5">
    <location>
        <begin position="377"/>
        <end position="413"/>
    </location>
</feature>
<feature type="compositionally biased region" description="Polar residues" evidence="4">
    <location>
        <begin position="1036"/>
        <end position="1078"/>
    </location>
</feature>
<proteinExistence type="inferred from homology"/>
<comment type="subcellular location">
    <subcellularLocation>
        <location evidence="1">Nucleus</location>
    </subcellularLocation>
</comment>
<dbReference type="GO" id="GO:0030512">
    <property type="term" value="P:negative regulation of transforming growth factor beta receptor signaling pathway"/>
    <property type="evidence" value="ECO:0007669"/>
    <property type="project" value="TreeGrafter"/>
</dbReference>
<feature type="region of interest" description="Disordered" evidence="4">
    <location>
        <begin position="232"/>
        <end position="378"/>
    </location>
</feature>
<feature type="compositionally biased region" description="Polar residues" evidence="4">
    <location>
        <begin position="287"/>
        <end position="312"/>
    </location>
</feature>
<feature type="compositionally biased region" description="Polar residues" evidence="4">
    <location>
        <begin position="982"/>
        <end position="995"/>
    </location>
</feature>
<feature type="compositionally biased region" description="Low complexity" evidence="4">
    <location>
        <begin position="966"/>
        <end position="980"/>
    </location>
</feature>
<dbReference type="Gene3D" id="3.30.40.10">
    <property type="entry name" value="Zinc/RING finger domain, C3HC4 (zinc finger)"/>
    <property type="match status" value="1"/>
</dbReference>
<reference evidence="6" key="2">
    <citation type="submission" date="2025-09" db="UniProtKB">
        <authorList>
            <consortium name="Ensembl"/>
        </authorList>
    </citation>
    <scope>IDENTIFICATION</scope>
</reference>
<dbReference type="Proteomes" id="UP000261620">
    <property type="component" value="Unplaced"/>
</dbReference>
<evidence type="ECO:0000313" key="7">
    <source>
        <dbReference type="Proteomes" id="UP000261620"/>
    </source>
</evidence>
<dbReference type="Ensembl" id="ENSMMOT00000001517.1">
    <property type="protein sequence ID" value="ENSMMOP00000001488.1"/>
    <property type="gene ID" value="ENSMMOG00000001247.1"/>
</dbReference>
<dbReference type="InterPro" id="IPR013083">
    <property type="entry name" value="Znf_RING/FYVE/PHD"/>
</dbReference>
<feature type="compositionally biased region" description="Basic and acidic residues" evidence="4">
    <location>
        <begin position="105"/>
        <end position="125"/>
    </location>
</feature>
<feature type="compositionally biased region" description="Polar residues" evidence="4">
    <location>
        <begin position="1130"/>
        <end position="1143"/>
    </location>
</feature>
<dbReference type="GO" id="GO:0003713">
    <property type="term" value="F:transcription coactivator activity"/>
    <property type="evidence" value="ECO:0007669"/>
    <property type="project" value="InterPro"/>
</dbReference>
<feature type="region of interest" description="Disordered" evidence="4">
    <location>
        <begin position="1"/>
        <end position="194"/>
    </location>
</feature>
<evidence type="ECO:0000256" key="1">
    <source>
        <dbReference type="ARBA" id="ARBA00004123"/>
    </source>
</evidence>
<keyword evidence="7" id="KW-1185">Reference proteome</keyword>
<organism evidence="6 7">
    <name type="scientific">Mola mola</name>
    <name type="common">Ocean sunfish</name>
    <name type="synonym">Tetraodon mola</name>
    <dbReference type="NCBI Taxonomy" id="94237"/>
    <lineage>
        <taxon>Eukaryota</taxon>
        <taxon>Metazoa</taxon>
        <taxon>Chordata</taxon>
        <taxon>Craniata</taxon>
        <taxon>Vertebrata</taxon>
        <taxon>Euteleostomi</taxon>
        <taxon>Actinopterygii</taxon>
        <taxon>Neopterygii</taxon>
        <taxon>Teleostei</taxon>
        <taxon>Neoteleostei</taxon>
        <taxon>Acanthomorphata</taxon>
        <taxon>Eupercaria</taxon>
        <taxon>Tetraodontiformes</taxon>
        <taxon>Molidae</taxon>
        <taxon>Mola</taxon>
    </lineage>
</organism>
<accession>A0A3Q3VLY3</accession>
<feature type="compositionally biased region" description="Polar residues" evidence="4">
    <location>
        <begin position="55"/>
        <end position="73"/>
    </location>
</feature>
<feature type="compositionally biased region" description="Polar residues" evidence="4">
    <location>
        <begin position="1015"/>
        <end position="1024"/>
    </location>
</feature>
<dbReference type="STRING" id="94237.ENSMMOP00000001488"/>
<dbReference type="GO" id="GO:1990907">
    <property type="term" value="C:beta-catenin-TCF complex"/>
    <property type="evidence" value="ECO:0007669"/>
    <property type="project" value="TreeGrafter"/>
</dbReference>
<feature type="compositionally biased region" description="Polar residues" evidence="4">
    <location>
        <begin position="348"/>
        <end position="376"/>
    </location>
</feature>
<feature type="compositionally biased region" description="Low complexity" evidence="4">
    <location>
        <begin position="437"/>
        <end position="447"/>
    </location>
</feature>
<keyword evidence="3" id="KW-0539">Nucleus</keyword>
<dbReference type="InterPro" id="IPR015668">
    <property type="entry name" value="Bcl-9/Bcl-9l"/>
</dbReference>
<protein>
    <recommendedName>
        <fullName evidence="5">B-cell lymphoma 9 beta-catenin binding domain-containing protein</fullName>
    </recommendedName>
</protein>
<dbReference type="InterPro" id="IPR024670">
    <property type="entry name" value="BCL9_beta-catenin-bd_dom"/>
</dbReference>
<dbReference type="PANTHER" id="PTHR15185">
    <property type="entry name" value="BCL9"/>
    <property type="match status" value="1"/>
</dbReference>
<evidence type="ECO:0000259" key="5">
    <source>
        <dbReference type="Pfam" id="PF11502"/>
    </source>
</evidence>
<dbReference type="OMA" id="NMMAEQP"/>
<feature type="compositionally biased region" description="Low complexity" evidence="4">
    <location>
        <begin position="413"/>
        <end position="428"/>
    </location>
</feature>
<feature type="region of interest" description="Disordered" evidence="4">
    <location>
        <begin position="851"/>
        <end position="1078"/>
    </location>
</feature>
<name>A0A3Q3VLY3_MOLML</name>
<evidence type="ECO:0000256" key="4">
    <source>
        <dbReference type="SAM" id="MobiDB-lite"/>
    </source>
</evidence>
<dbReference type="GO" id="GO:0045944">
    <property type="term" value="P:positive regulation of transcription by RNA polymerase II"/>
    <property type="evidence" value="ECO:0007669"/>
    <property type="project" value="TreeGrafter"/>
</dbReference>
<comment type="similarity">
    <text evidence="2">Belongs to the BCL9 family.</text>
</comment>
<feature type="compositionally biased region" description="Low complexity" evidence="4">
    <location>
        <begin position="27"/>
        <end position="39"/>
    </location>
</feature>
<feature type="region of interest" description="Disordered" evidence="4">
    <location>
        <begin position="1250"/>
        <end position="1320"/>
    </location>
</feature>
<evidence type="ECO:0000256" key="3">
    <source>
        <dbReference type="ARBA" id="ARBA00023242"/>
    </source>
</evidence>
<feature type="region of interest" description="Disordered" evidence="4">
    <location>
        <begin position="724"/>
        <end position="769"/>
    </location>
</feature>
<evidence type="ECO:0000256" key="2">
    <source>
        <dbReference type="ARBA" id="ARBA00009200"/>
    </source>
</evidence>
<feature type="compositionally biased region" description="Basic and acidic residues" evidence="4">
    <location>
        <begin position="143"/>
        <end position="154"/>
    </location>
</feature>
<dbReference type="GO" id="GO:0008013">
    <property type="term" value="F:beta-catenin binding"/>
    <property type="evidence" value="ECO:0007669"/>
    <property type="project" value="InterPro"/>
</dbReference>
<reference evidence="6" key="1">
    <citation type="submission" date="2025-08" db="UniProtKB">
        <authorList>
            <consortium name="Ensembl"/>
        </authorList>
    </citation>
    <scope>IDENTIFICATION</scope>
</reference>
<feature type="compositionally biased region" description="Polar residues" evidence="4">
    <location>
        <begin position="12"/>
        <end position="26"/>
    </location>
</feature>
<feature type="compositionally biased region" description="Gly residues" evidence="4">
    <location>
        <begin position="330"/>
        <end position="340"/>
    </location>
</feature>